<dbReference type="EMBL" id="CP029186">
    <property type="protein sequence ID" value="AWH84414.1"/>
    <property type="molecule type" value="Genomic_DNA"/>
</dbReference>
<feature type="region of interest" description="Disordered" evidence="2">
    <location>
        <begin position="656"/>
        <end position="753"/>
    </location>
</feature>
<feature type="compositionally biased region" description="Basic and acidic residues" evidence="2">
    <location>
        <begin position="993"/>
        <end position="1003"/>
    </location>
</feature>
<feature type="region of interest" description="Disordered" evidence="2">
    <location>
        <begin position="1062"/>
        <end position="1091"/>
    </location>
</feature>
<evidence type="ECO:0000313" key="4">
    <source>
        <dbReference type="EMBL" id="AWH84414.1"/>
    </source>
</evidence>
<organism evidence="4 5">
    <name type="scientific">Flavobacterium album</name>
    <dbReference type="NCBI Taxonomy" id="2175091"/>
    <lineage>
        <taxon>Bacteria</taxon>
        <taxon>Pseudomonadati</taxon>
        <taxon>Bacteroidota</taxon>
        <taxon>Flavobacteriia</taxon>
        <taxon>Flavobacteriales</taxon>
        <taxon>Flavobacteriaceae</taxon>
        <taxon>Flavobacterium</taxon>
    </lineage>
</organism>
<dbReference type="Proteomes" id="UP000244929">
    <property type="component" value="Chromosome"/>
</dbReference>
<gene>
    <name evidence="4" type="ORF">HYN59_04465</name>
</gene>
<feature type="region of interest" description="Disordered" evidence="2">
    <location>
        <begin position="902"/>
        <end position="922"/>
    </location>
</feature>
<keyword evidence="3" id="KW-0812">Transmembrane</keyword>
<evidence type="ECO:0000313" key="5">
    <source>
        <dbReference type="Proteomes" id="UP000244929"/>
    </source>
</evidence>
<proteinExistence type="predicted"/>
<keyword evidence="5" id="KW-1185">Reference proteome</keyword>
<dbReference type="AlphaFoldDB" id="A0A2S1QVJ3"/>
<feature type="coiled-coil region" evidence="1">
    <location>
        <begin position="490"/>
        <end position="527"/>
    </location>
</feature>
<feature type="compositionally biased region" description="Gly residues" evidence="2">
    <location>
        <begin position="903"/>
        <end position="921"/>
    </location>
</feature>
<feature type="region of interest" description="Disordered" evidence="2">
    <location>
        <begin position="1009"/>
        <end position="1028"/>
    </location>
</feature>
<feature type="transmembrane region" description="Helical" evidence="3">
    <location>
        <begin position="57"/>
        <end position="76"/>
    </location>
</feature>
<feature type="compositionally biased region" description="Polar residues" evidence="2">
    <location>
        <begin position="1065"/>
        <end position="1083"/>
    </location>
</feature>
<dbReference type="KEGG" id="falb:HYN59_04465"/>
<dbReference type="OrthoDB" id="9812498at2"/>
<evidence type="ECO:0000256" key="3">
    <source>
        <dbReference type="SAM" id="Phobius"/>
    </source>
</evidence>
<keyword evidence="3" id="KW-0472">Membrane</keyword>
<dbReference type="RefSeq" id="WP_108777120.1">
    <property type="nucleotide sequence ID" value="NZ_CP029186.1"/>
</dbReference>
<feature type="compositionally biased region" description="Basic and acidic residues" evidence="2">
    <location>
        <begin position="934"/>
        <end position="955"/>
    </location>
</feature>
<keyword evidence="1" id="KW-0175">Coiled coil</keyword>
<keyword evidence="3" id="KW-1133">Transmembrane helix</keyword>
<evidence type="ECO:0000256" key="1">
    <source>
        <dbReference type="SAM" id="Coils"/>
    </source>
</evidence>
<protein>
    <recommendedName>
        <fullName evidence="6">Glutamyl-tRNA synthetase</fullName>
    </recommendedName>
</protein>
<feature type="transmembrane region" description="Helical" evidence="3">
    <location>
        <begin position="26"/>
        <end position="51"/>
    </location>
</feature>
<name>A0A2S1QVJ3_9FLAO</name>
<evidence type="ECO:0000256" key="2">
    <source>
        <dbReference type="SAM" id="MobiDB-lite"/>
    </source>
</evidence>
<accession>A0A2S1QVJ3</accession>
<evidence type="ECO:0008006" key="6">
    <source>
        <dbReference type="Google" id="ProtNLM"/>
    </source>
</evidence>
<reference evidence="4 5" key="1">
    <citation type="submission" date="2018-04" db="EMBL/GenBank/DDBJ databases">
        <title>Genome sequencing of Flavobacterium sp. HYN0059.</title>
        <authorList>
            <person name="Yi H."/>
            <person name="Baek C."/>
        </authorList>
    </citation>
    <scope>NUCLEOTIDE SEQUENCE [LARGE SCALE GENOMIC DNA]</scope>
    <source>
        <strain evidence="4 5">HYN0059</strain>
    </source>
</reference>
<feature type="region of interest" description="Disordered" evidence="2">
    <location>
        <begin position="934"/>
        <end position="1003"/>
    </location>
</feature>
<sequence length="1129" mass="129152">MEAKNIIYAKLEAFIKKYYTNELLRGTIFFIGLGLLYFIFTLLVEYFLWLSPGGRTALFWIFIGVEVFLLARFILYPAAKLFKLQKGIDYRQASDIIGRHFSEVSDKLTNFLQLSGQTQQSELLAASIEQKANSLQPVPFANAVNFKKNLKYVPYAAIPLLLIVFFMISGNSSVLTKSFDRVVHYSKHYAPPAPFEFIVTNQSLTAQQDTDFLLEVKTQGTVVPENAMITIGDENYYLENVKPGVFQYRFEKPTKNLEFQLKANDVTSQPYELNVVAVPTIANFEMVLTFPGYLGKKAEVVRGTGNAVVPEGTKVTWRVEALATKTIEWNSNGVSTAFNSGENGFTLAKTIMQNIDYQILTSNDKVKNHEKLQYQITTIKDQYPTIAVENAPDSLKLQRDIVLGQLSDDYGLTKLQIVYYPQDNPNAAKRANLAVKREPVDRFYYSFPTGLDIKQGVNYEYYFEVFDNDAVHNYKSTKSSVFSHRELTQDEKQENALQEQNSNINSLEKSIKNQDKQLSELEKLQKMGKEKTNMDFKDQKKVQDFINRQKQQDEMMKEFSKKLNENLEQFNPEKKDEFKEELMKRLEKNEKEAEKNQKLLDELKELTNKLKEEELFDKMDKFKQNAKDNSKNLEQLVELTKRFYVEKKAEQLAEKLDKMADKQDKLSDDKDNNAQKQDEINKEFDKLQEEMRELEKQNEELKKPMDIPADEKQEKSIEEDMKKASEELKKENKDSKEKKDKAKPKQKSAAQKMKQMGGAMMDAMQGGEMEQMEEDVKMLRQILDNLLAYSFSQEEVMGQFKATTGRSASYAKYLKKQQDLKQQFRHVDDSLFAMSLRNPRITEEITKEVGNVHYYVDKALADLAENIVPRGVSNQQYAVTAANKLADFLSDVLNNMQMQMQGMGEGKGQGKGMGKGQGQGEGIQLPDIIKKQEGLAKKMQDGMEKDKGKGKKPGEGEEPGGGKKGQGDGEGEGKGKNGQGQGEGEGEGGSEGDAGKLLEIYKEQQRLREELQKALDKQGMGGNGQNALRQMKDIEKQLLNKGMNRQTMEKMQNLKHELLKLDKAMQQQGEENKRQSQTNTKDYNNAPKELPDALKEYLNSVEILNRQSLPLRPNFNQRVQTYFRKDDKL</sequence>
<feature type="compositionally biased region" description="Basic and acidic residues" evidence="2">
    <location>
        <begin position="965"/>
        <end position="975"/>
    </location>
</feature>
<feature type="compositionally biased region" description="Basic and acidic residues" evidence="2">
    <location>
        <begin position="656"/>
        <end position="740"/>
    </location>
</feature>
<feature type="transmembrane region" description="Helical" evidence="3">
    <location>
        <begin position="152"/>
        <end position="170"/>
    </location>
</feature>